<accession>A0A5C7GUU9</accession>
<evidence type="ECO:0008006" key="3">
    <source>
        <dbReference type="Google" id="ProtNLM"/>
    </source>
</evidence>
<proteinExistence type="predicted"/>
<dbReference type="OrthoDB" id="1001388at2759"/>
<dbReference type="AlphaFoldDB" id="A0A5C7GUU9"/>
<gene>
    <name evidence="1" type="ORF">EZV62_024386</name>
</gene>
<name>A0A5C7GUU9_9ROSI</name>
<evidence type="ECO:0000313" key="1">
    <source>
        <dbReference type="EMBL" id="TXG48511.1"/>
    </source>
</evidence>
<reference evidence="2" key="1">
    <citation type="journal article" date="2019" name="Gigascience">
        <title>De novo genome assembly of the endangered Acer yangbiense, a plant species with extremely small populations endemic to Yunnan Province, China.</title>
        <authorList>
            <person name="Yang J."/>
            <person name="Wariss H.M."/>
            <person name="Tao L."/>
            <person name="Zhang R."/>
            <person name="Yun Q."/>
            <person name="Hollingsworth P."/>
            <person name="Dao Z."/>
            <person name="Luo G."/>
            <person name="Guo H."/>
            <person name="Ma Y."/>
            <person name="Sun W."/>
        </authorList>
    </citation>
    <scope>NUCLEOTIDE SEQUENCE [LARGE SCALE GENOMIC DNA]</scope>
    <source>
        <strain evidence="2">cv. Malutang</strain>
    </source>
</reference>
<organism evidence="1 2">
    <name type="scientific">Acer yangbiense</name>
    <dbReference type="NCBI Taxonomy" id="1000413"/>
    <lineage>
        <taxon>Eukaryota</taxon>
        <taxon>Viridiplantae</taxon>
        <taxon>Streptophyta</taxon>
        <taxon>Embryophyta</taxon>
        <taxon>Tracheophyta</taxon>
        <taxon>Spermatophyta</taxon>
        <taxon>Magnoliopsida</taxon>
        <taxon>eudicotyledons</taxon>
        <taxon>Gunneridae</taxon>
        <taxon>Pentapetalae</taxon>
        <taxon>rosids</taxon>
        <taxon>malvids</taxon>
        <taxon>Sapindales</taxon>
        <taxon>Sapindaceae</taxon>
        <taxon>Hippocastanoideae</taxon>
        <taxon>Acereae</taxon>
        <taxon>Acer</taxon>
    </lineage>
</organism>
<dbReference type="Proteomes" id="UP000323000">
    <property type="component" value="Chromosome 12"/>
</dbReference>
<sequence>MAEEVKLDGVEDVDRCLVGKVLSRKKVNREAFKDCLSYILLVVKSATASRNVKIWRPGKQFYRGPRTNLGPSSRLRSQNVRNPAVKHDTANKGSDFMERRNRLKDEGCGKKEAKTRNGVIKVVAAQSSLKRKIKETLTTVGGIGASVQNEMVIDGSGFEVDDSVGNNGGILLLWKDYCGVTALSSSLGHIDAHVCFDNGFCWRFTGFYGDPTASKSVFSWNLLRRLMNVDNLSWVCGGDFNELLSVHHKVGGSTKSFSDISQFM</sequence>
<protein>
    <recommendedName>
        <fullName evidence="3">Endonuclease/exonuclease/phosphatase domain-containing protein</fullName>
    </recommendedName>
</protein>
<dbReference type="EMBL" id="VAHF01000012">
    <property type="protein sequence ID" value="TXG48511.1"/>
    <property type="molecule type" value="Genomic_DNA"/>
</dbReference>
<evidence type="ECO:0000313" key="2">
    <source>
        <dbReference type="Proteomes" id="UP000323000"/>
    </source>
</evidence>
<dbReference type="InterPro" id="IPR036691">
    <property type="entry name" value="Endo/exonu/phosph_ase_sf"/>
</dbReference>
<comment type="caution">
    <text evidence="1">The sequence shown here is derived from an EMBL/GenBank/DDBJ whole genome shotgun (WGS) entry which is preliminary data.</text>
</comment>
<dbReference type="SUPFAM" id="SSF56219">
    <property type="entry name" value="DNase I-like"/>
    <property type="match status" value="1"/>
</dbReference>
<keyword evidence="2" id="KW-1185">Reference proteome</keyword>